<proteinExistence type="predicted"/>
<name>A0A450SUX8_9GAMM</name>
<evidence type="ECO:0000313" key="1">
    <source>
        <dbReference type="EMBL" id="VFJ57794.1"/>
    </source>
</evidence>
<evidence type="ECO:0008006" key="2">
    <source>
        <dbReference type="Google" id="ProtNLM"/>
    </source>
</evidence>
<accession>A0A450SUX8</accession>
<dbReference type="Gene3D" id="3.30.160.250">
    <property type="match status" value="1"/>
</dbReference>
<gene>
    <name evidence="1" type="ORF">BECKDK2373B_GA0170837_106829</name>
</gene>
<sequence length="76" mass="8438">MERVLNIHIEKLPEGVYLATSDSLQGLVAQGRTIAETLEIARDVARKLIDAQEEKEAAFELPIVNDTFDYPLVIGV</sequence>
<dbReference type="InterPro" id="IPR035069">
    <property type="entry name" value="TTHA1013/TTHA0281-like"/>
</dbReference>
<dbReference type="AlphaFoldDB" id="A0A450SUX8"/>
<dbReference type="EMBL" id="CAADEX010000068">
    <property type="protein sequence ID" value="VFJ57794.1"/>
    <property type="molecule type" value="Genomic_DNA"/>
</dbReference>
<organism evidence="1">
    <name type="scientific">Candidatus Kentrum sp. DK</name>
    <dbReference type="NCBI Taxonomy" id="2126562"/>
    <lineage>
        <taxon>Bacteria</taxon>
        <taxon>Pseudomonadati</taxon>
        <taxon>Pseudomonadota</taxon>
        <taxon>Gammaproteobacteria</taxon>
        <taxon>Candidatus Kentrum</taxon>
    </lineage>
</organism>
<dbReference type="SUPFAM" id="SSF143100">
    <property type="entry name" value="TTHA1013/TTHA0281-like"/>
    <property type="match status" value="1"/>
</dbReference>
<reference evidence="1" key="1">
    <citation type="submission" date="2019-02" db="EMBL/GenBank/DDBJ databases">
        <authorList>
            <person name="Gruber-Vodicka R. H."/>
            <person name="Seah K. B. B."/>
        </authorList>
    </citation>
    <scope>NUCLEOTIDE SEQUENCE</scope>
    <source>
        <strain evidence="1">BECK_DK47</strain>
    </source>
</reference>
<protein>
    <recommendedName>
        <fullName evidence="2">DUF1902 domain-containing protein</fullName>
    </recommendedName>
</protein>